<comment type="pathway">
    <text evidence="2 11">Cofactor biosynthesis; (R)-pantothenate biosynthesis; (R)-pantoate from 3-methyl-2-oxobutanoate: step 2/2.</text>
</comment>
<comment type="catalytic activity">
    <reaction evidence="10 11">
        <text>(R)-pantoate + NADP(+) = 2-dehydropantoate + NADPH + H(+)</text>
        <dbReference type="Rhea" id="RHEA:16233"/>
        <dbReference type="ChEBI" id="CHEBI:11561"/>
        <dbReference type="ChEBI" id="CHEBI:15378"/>
        <dbReference type="ChEBI" id="CHEBI:15980"/>
        <dbReference type="ChEBI" id="CHEBI:57783"/>
        <dbReference type="ChEBI" id="CHEBI:58349"/>
        <dbReference type="EC" id="1.1.1.169"/>
    </reaction>
</comment>
<dbReference type="GO" id="GO:0005737">
    <property type="term" value="C:cytoplasm"/>
    <property type="evidence" value="ECO:0007669"/>
    <property type="project" value="TreeGrafter"/>
</dbReference>
<dbReference type="EC" id="1.1.1.169" evidence="4 11"/>
<evidence type="ECO:0000256" key="4">
    <source>
        <dbReference type="ARBA" id="ARBA00013014"/>
    </source>
</evidence>
<dbReference type="Gene3D" id="3.40.50.720">
    <property type="entry name" value="NAD(P)-binding Rossmann-like Domain"/>
    <property type="match status" value="1"/>
</dbReference>
<dbReference type="InterPro" id="IPR008927">
    <property type="entry name" value="6-PGluconate_DH-like_C_sf"/>
</dbReference>
<comment type="similarity">
    <text evidence="3 11">Belongs to the ketopantoate reductase family.</text>
</comment>
<dbReference type="PANTHER" id="PTHR21708:SF26">
    <property type="entry name" value="2-DEHYDROPANTOATE 2-REDUCTASE"/>
    <property type="match status" value="1"/>
</dbReference>
<proteinExistence type="inferred from homology"/>
<reference evidence="14 15" key="1">
    <citation type="submission" date="2018-07" db="EMBL/GenBank/DDBJ databases">
        <authorList>
            <person name="Peeters C."/>
        </authorList>
    </citation>
    <scope>NUCLEOTIDE SEQUENCE [LARGE SCALE GENOMIC DNA]</scope>
    <source>
        <strain evidence="14 15">LMG 3411</strain>
    </source>
</reference>
<dbReference type="InterPro" id="IPR051402">
    <property type="entry name" value="KPR-Related"/>
</dbReference>
<dbReference type="NCBIfam" id="TIGR00745">
    <property type="entry name" value="apbA_panE"/>
    <property type="match status" value="1"/>
</dbReference>
<dbReference type="PANTHER" id="PTHR21708">
    <property type="entry name" value="PROBABLE 2-DEHYDROPANTOATE 2-REDUCTASE"/>
    <property type="match status" value="1"/>
</dbReference>
<protein>
    <recommendedName>
        <fullName evidence="5 11">2-dehydropantoate 2-reductase</fullName>
        <ecNumber evidence="4 11">1.1.1.169</ecNumber>
    </recommendedName>
    <alternativeName>
        <fullName evidence="9 11">Ketopantoate reductase</fullName>
    </alternativeName>
</protein>
<keyword evidence="7 11" id="KW-0521">NADP</keyword>
<evidence type="ECO:0000256" key="9">
    <source>
        <dbReference type="ARBA" id="ARBA00032024"/>
    </source>
</evidence>
<dbReference type="InterPro" id="IPR036291">
    <property type="entry name" value="NAD(P)-bd_dom_sf"/>
</dbReference>
<dbReference type="OrthoDB" id="9796561at2"/>
<dbReference type="Pfam" id="PF02558">
    <property type="entry name" value="ApbA"/>
    <property type="match status" value="1"/>
</dbReference>
<comment type="function">
    <text evidence="1 11">Catalyzes the NADPH-dependent reduction of ketopantoate into pantoic acid.</text>
</comment>
<keyword evidence="15" id="KW-1185">Reference proteome</keyword>
<dbReference type="FunFam" id="1.10.1040.10:FF:000017">
    <property type="entry name" value="2-dehydropantoate 2-reductase"/>
    <property type="match status" value="1"/>
</dbReference>
<evidence type="ECO:0000256" key="5">
    <source>
        <dbReference type="ARBA" id="ARBA00019465"/>
    </source>
</evidence>
<evidence type="ECO:0000256" key="6">
    <source>
        <dbReference type="ARBA" id="ARBA00022655"/>
    </source>
</evidence>
<dbReference type="InterPro" id="IPR013328">
    <property type="entry name" value="6PGD_dom2"/>
</dbReference>
<evidence type="ECO:0000256" key="1">
    <source>
        <dbReference type="ARBA" id="ARBA00002919"/>
    </source>
</evidence>
<evidence type="ECO:0000256" key="7">
    <source>
        <dbReference type="ARBA" id="ARBA00022857"/>
    </source>
</evidence>
<dbReference type="GO" id="GO:0015940">
    <property type="term" value="P:pantothenate biosynthetic process"/>
    <property type="evidence" value="ECO:0007669"/>
    <property type="project" value="UniProtKB-UniPathway"/>
</dbReference>
<dbReference type="UniPathway" id="UPA00028">
    <property type="reaction ID" value="UER00004"/>
</dbReference>
<evidence type="ECO:0000259" key="13">
    <source>
        <dbReference type="Pfam" id="PF08546"/>
    </source>
</evidence>
<evidence type="ECO:0000256" key="8">
    <source>
        <dbReference type="ARBA" id="ARBA00023002"/>
    </source>
</evidence>
<evidence type="ECO:0000313" key="15">
    <source>
        <dbReference type="Proteomes" id="UP000289184"/>
    </source>
</evidence>
<feature type="domain" description="Ketopantoate reductase N-terminal" evidence="12">
    <location>
        <begin position="5"/>
        <end position="151"/>
    </location>
</feature>
<keyword evidence="8 11" id="KW-0560">Oxidoreductase</keyword>
<dbReference type="InterPro" id="IPR013332">
    <property type="entry name" value="KPR_N"/>
</dbReference>
<dbReference type="EMBL" id="UFQB01000009">
    <property type="protein sequence ID" value="SSW66500.1"/>
    <property type="molecule type" value="Genomic_DNA"/>
</dbReference>
<dbReference type="InterPro" id="IPR003710">
    <property type="entry name" value="ApbA"/>
</dbReference>
<sequence length="308" mass="33001">MRLLFLGAGGTGGYFGGRAAQAGADVTFLVREPRAARIREQGLRIQSPLGDATLHPQLATQQTLQGSYDVVVLSCKAYDLPSAIEAIRPAIGPDTAVLPIMNGVLQYDVLDREFEPHRVLGGLCQINATLGPEGEVVHLGKHASIVFGERAGPARSARCEALEQALAGGEYSCRLSGEIYQDIWEKYVFLTTLAAATCMMRGSVGQIASTDDGLDILRTLLQESQAVAAASGHAVRPEADASARKILTDPTQPMTASMFRDLRQGLPVEADHIVGDMLRRARTLGVDATYLRTAYAHLQVYQAQRAAG</sequence>
<dbReference type="FunFam" id="3.40.50.720:FF:000307">
    <property type="entry name" value="2-dehydropantoate 2-reductase"/>
    <property type="match status" value="1"/>
</dbReference>
<feature type="domain" description="Ketopantoate reductase C-terminal" evidence="13">
    <location>
        <begin position="179"/>
        <end position="302"/>
    </location>
</feature>
<dbReference type="Pfam" id="PF08546">
    <property type="entry name" value="ApbA_C"/>
    <property type="match status" value="1"/>
</dbReference>
<dbReference type="SUPFAM" id="SSF51735">
    <property type="entry name" value="NAD(P)-binding Rossmann-fold domains"/>
    <property type="match status" value="1"/>
</dbReference>
<name>A0A446CF44_9BURK</name>
<dbReference type="NCBIfam" id="NF005094">
    <property type="entry name" value="PRK06522.2-5"/>
    <property type="match status" value="1"/>
</dbReference>
<evidence type="ECO:0000256" key="11">
    <source>
        <dbReference type="RuleBase" id="RU362068"/>
    </source>
</evidence>
<dbReference type="Proteomes" id="UP000289184">
    <property type="component" value="Unassembled WGS sequence"/>
</dbReference>
<evidence type="ECO:0000256" key="2">
    <source>
        <dbReference type="ARBA" id="ARBA00004994"/>
    </source>
</evidence>
<dbReference type="InterPro" id="IPR013752">
    <property type="entry name" value="KPA_reductase"/>
</dbReference>
<evidence type="ECO:0000256" key="3">
    <source>
        <dbReference type="ARBA" id="ARBA00007870"/>
    </source>
</evidence>
<dbReference type="RefSeq" id="WP_129527793.1">
    <property type="nucleotide sequence ID" value="NZ_UFQB01000009.1"/>
</dbReference>
<evidence type="ECO:0000259" key="12">
    <source>
        <dbReference type="Pfam" id="PF02558"/>
    </source>
</evidence>
<organism evidence="14 15">
    <name type="scientific">Achromobacter agilis</name>
    <dbReference type="NCBI Taxonomy" id="1353888"/>
    <lineage>
        <taxon>Bacteria</taxon>
        <taxon>Pseudomonadati</taxon>
        <taxon>Pseudomonadota</taxon>
        <taxon>Betaproteobacteria</taxon>
        <taxon>Burkholderiales</taxon>
        <taxon>Alcaligenaceae</taxon>
        <taxon>Achromobacter</taxon>
    </lineage>
</organism>
<dbReference type="AlphaFoldDB" id="A0A446CF44"/>
<dbReference type="GO" id="GO:0008677">
    <property type="term" value="F:2-dehydropantoate 2-reductase activity"/>
    <property type="evidence" value="ECO:0007669"/>
    <property type="project" value="UniProtKB-EC"/>
</dbReference>
<keyword evidence="6 11" id="KW-0566">Pantothenate biosynthesis</keyword>
<dbReference type="Gene3D" id="1.10.1040.10">
    <property type="entry name" value="N-(1-d-carboxylethyl)-l-norvaline Dehydrogenase, domain 2"/>
    <property type="match status" value="1"/>
</dbReference>
<dbReference type="SUPFAM" id="SSF48179">
    <property type="entry name" value="6-phosphogluconate dehydrogenase C-terminal domain-like"/>
    <property type="match status" value="1"/>
</dbReference>
<gene>
    <name evidence="14" type="primary">panE</name>
    <name evidence="14" type="ORF">AGI3411_02595</name>
</gene>
<evidence type="ECO:0000313" key="14">
    <source>
        <dbReference type="EMBL" id="SSW66500.1"/>
    </source>
</evidence>
<evidence type="ECO:0000256" key="10">
    <source>
        <dbReference type="ARBA" id="ARBA00048793"/>
    </source>
</evidence>
<accession>A0A446CF44</accession>